<dbReference type="AlphaFoldDB" id="A0A7W8IN58"/>
<evidence type="ECO:0000313" key="2">
    <source>
        <dbReference type="EMBL" id="MBB5323568.1"/>
    </source>
</evidence>
<dbReference type="Pfam" id="PF01476">
    <property type="entry name" value="LysM"/>
    <property type="match status" value="1"/>
</dbReference>
<evidence type="ECO:0000313" key="3">
    <source>
        <dbReference type="Proteomes" id="UP000520011"/>
    </source>
</evidence>
<feature type="domain" description="LysM" evidence="1">
    <location>
        <begin position="33"/>
        <end position="84"/>
    </location>
</feature>
<dbReference type="SMART" id="SM00257">
    <property type="entry name" value="LysM"/>
    <property type="match status" value="1"/>
</dbReference>
<dbReference type="InterPro" id="IPR018392">
    <property type="entry name" value="LysM"/>
</dbReference>
<keyword evidence="3" id="KW-1185">Reference proteome</keyword>
<dbReference type="Proteomes" id="UP000520011">
    <property type="component" value="Unassembled WGS sequence"/>
</dbReference>
<gene>
    <name evidence="2" type="ORF">HNQ34_000660</name>
</gene>
<accession>A0A7W8IN58</accession>
<evidence type="ECO:0000259" key="1">
    <source>
        <dbReference type="PROSITE" id="PS51782"/>
    </source>
</evidence>
<proteinExistence type="predicted"/>
<reference evidence="2 3" key="1">
    <citation type="submission" date="2020-08" db="EMBL/GenBank/DDBJ databases">
        <title>Genomic Encyclopedia of Type Strains, Phase IV (KMG-IV): sequencing the most valuable type-strain genomes for metagenomic binning, comparative biology and taxonomic classification.</title>
        <authorList>
            <person name="Goeker M."/>
        </authorList>
    </citation>
    <scope>NUCLEOTIDE SEQUENCE [LARGE SCALE GENOMIC DNA]</scope>
    <source>
        <strain evidence="2 3">DSM 16325</strain>
    </source>
</reference>
<comment type="caution">
    <text evidence="2">The sequence shown here is derived from an EMBL/GenBank/DDBJ whole genome shotgun (WGS) entry which is preliminary data.</text>
</comment>
<dbReference type="CDD" id="cd00118">
    <property type="entry name" value="LysM"/>
    <property type="match status" value="1"/>
</dbReference>
<dbReference type="PROSITE" id="PS51782">
    <property type="entry name" value="LYSM"/>
    <property type="match status" value="1"/>
</dbReference>
<protein>
    <submittedName>
        <fullName evidence="2">LysM repeat protein</fullName>
    </submittedName>
</protein>
<dbReference type="SUPFAM" id="SSF54106">
    <property type="entry name" value="LysM domain"/>
    <property type="match status" value="1"/>
</dbReference>
<sequence>MKLIHYLVFSCLLFMLLAGFFYASDPVQKEKYIEITVTSGDTLWGLANEYRSSHHLSTKEFIEWVMDVNHLSDEKIVAGEKLVIPVLKSEADQTLVVSK</sequence>
<dbReference type="NCBIfam" id="NF010723">
    <property type="entry name" value="PRK14125.1"/>
    <property type="match status" value="1"/>
</dbReference>
<dbReference type="RefSeq" id="WP_183251452.1">
    <property type="nucleotide sequence ID" value="NZ_JACHEP010000002.1"/>
</dbReference>
<dbReference type="InterPro" id="IPR036779">
    <property type="entry name" value="LysM_dom_sf"/>
</dbReference>
<dbReference type="Gene3D" id="3.10.350.10">
    <property type="entry name" value="LysM domain"/>
    <property type="match status" value="1"/>
</dbReference>
<name>A0A7W8IN58_9BACL</name>
<organism evidence="2 3">
    <name type="scientific">Anoxybacteroides tepidamans</name>
    <dbReference type="NCBI Taxonomy" id="265948"/>
    <lineage>
        <taxon>Bacteria</taxon>
        <taxon>Bacillati</taxon>
        <taxon>Bacillota</taxon>
        <taxon>Bacilli</taxon>
        <taxon>Bacillales</taxon>
        <taxon>Anoxybacillaceae</taxon>
        <taxon>Anoxybacteroides</taxon>
    </lineage>
</organism>
<dbReference type="EMBL" id="JACHEP010000002">
    <property type="protein sequence ID" value="MBB5323568.1"/>
    <property type="molecule type" value="Genomic_DNA"/>
</dbReference>